<proteinExistence type="predicted"/>
<sequence length="96" mass="10748">MPTPVQWPAALDYAVEDPWREQHDRGGPTDSQLGLNPVLTWSARTDAFEDTLLVAPWFIWAVSCSTVARLFARTHLCSLRSPLSSIARGAPYVPRR</sequence>
<organism evidence="1 2">
    <name type="scientific">Araneus ventricosus</name>
    <name type="common">Orbweaver spider</name>
    <name type="synonym">Epeira ventricosa</name>
    <dbReference type="NCBI Taxonomy" id="182803"/>
    <lineage>
        <taxon>Eukaryota</taxon>
        <taxon>Metazoa</taxon>
        <taxon>Ecdysozoa</taxon>
        <taxon>Arthropoda</taxon>
        <taxon>Chelicerata</taxon>
        <taxon>Arachnida</taxon>
        <taxon>Araneae</taxon>
        <taxon>Araneomorphae</taxon>
        <taxon>Entelegynae</taxon>
        <taxon>Araneoidea</taxon>
        <taxon>Araneidae</taxon>
        <taxon>Araneus</taxon>
    </lineage>
</organism>
<evidence type="ECO:0000313" key="2">
    <source>
        <dbReference type="Proteomes" id="UP000499080"/>
    </source>
</evidence>
<name>A0A4Y2S746_ARAVE</name>
<protein>
    <submittedName>
        <fullName evidence="1">Uncharacterized protein</fullName>
    </submittedName>
</protein>
<accession>A0A4Y2S746</accession>
<reference evidence="1 2" key="1">
    <citation type="journal article" date="2019" name="Sci. Rep.">
        <title>Orb-weaving spider Araneus ventricosus genome elucidates the spidroin gene catalogue.</title>
        <authorList>
            <person name="Kono N."/>
            <person name="Nakamura H."/>
            <person name="Ohtoshi R."/>
            <person name="Moran D.A.P."/>
            <person name="Shinohara A."/>
            <person name="Yoshida Y."/>
            <person name="Fujiwara M."/>
            <person name="Mori M."/>
            <person name="Tomita M."/>
            <person name="Arakawa K."/>
        </authorList>
    </citation>
    <scope>NUCLEOTIDE SEQUENCE [LARGE SCALE GENOMIC DNA]</scope>
</reference>
<dbReference type="OrthoDB" id="6434356at2759"/>
<dbReference type="EMBL" id="BGPR01019947">
    <property type="protein sequence ID" value="GBN83406.1"/>
    <property type="molecule type" value="Genomic_DNA"/>
</dbReference>
<comment type="caution">
    <text evidence="1">The sequence shown here is derived from an EMBL/GenBank/DDBJ whole genome shotgun (WGS) entry which is preliminary data.</text>
</comment>
<evidence type="ECO:0000313" key="1">
    <source>
        <dbReference type="EMBL" id="GBN83406.1"/>
    </source>
</evidence>
<dbReference type="AlphaFoldDB" id="A0A4Y2S746"/>
<keyword evidence="2" id="KW-1185">Reference proteome</keyword>
<gene>
    <name evidence="1" type="ORF">AVEN_238152_1</name>
</gene>
<dbReference type="Proteomes" id="UP000499080">
    <property type="component" value="Unassembled WGS sequence"/>
</dbReference>